<evidence type="ECO:0000313" key="2">
    <source>
        <dbReference type="EMBL" id="AXP85363.1"/>
    </source>
</evidence>
<dbReference type="HAMAP" id="MF_00291_B">
    <property type="entry name" value="Ribosomal_uS2_B"/>
    <property type="match status" value="1"/>
</dbReference>
<dbReference type="Gene3D" id="1.10.287.610">
    <property type="entry name" value="Helix hairpin bin"/>
    <property type="match status" value="1"/>
</dbReference>
<dbReference type="GO" id="GO:0005763">
    <property type="term" value="C:mitochondrial small ribosomal subunit"/>
    <property type="evidence" value="ECO:0007669"/>
    <property type="project" value="TreeGrafter"/>
</dbReference>
<dbReference type="Gene3D" id="3.40.50.10490">
    <property type="entry name" value="Glucose-6-phosphate isomerase like protein, domain 1"/>
    <property type="match status" value="1"/>
</dbReference>
<dbReference type="PANTHER" id="PTHR12534:SF0">
    <property type="entry name" value="SMALL RIBOSOMAL SUBUNIT PROTEIN US2M"/>
    <property type="match status" value="1"/>
</dbReference>
<name>A0A346KN72_9APIC</name>
<dbReference type="EMBL" id="MH304845">
    <property type="protein sequence ID" value="AXP85363.1"/>
    <property type="molecule type" value="Genomic_DNA"/>
</dbReference>
<dbReference type="Pfam" id="PF00318">
    <property type="entry name" value="Ribosomal_S2"/>
    <property type="match status" value="1"/>
</dbReference>
<accession>A0A346KN72</accession>
<reference evidence="2" key="1">
    <citation type="submission" date="2018-05" db="EMBL/GenBank/DDBJ databases">
        <title>A widespread coral-associated apicomplexan with an unusual plastid.</title>
        <authorList>
            <person name="Kwong W.K."/>
            <person name="Keeling P.J."/>
        </authorList>
    </citation>
    <scope>NUCLEOTIDE SEQUENCE</scope>
</reference>
<organism evidence="2">
    <name type="scientific">Apicomplexa sp. WK-2018_Corallicola</name>
    <dbReference type="NCBI Taxonomy" id="2304055"/>
    <lineage>
        <taxon>Eukaryota</taxon>
        <taxon>Sar</taxon>
        <taxon>Alveolata</taxon>
        <taxon>Apicomplexa</taxon>
    </lineage>
</organism>
<gene>
    <name evidence="2" type="primary">rps2</name>
</gene>
<sequence>MTLITLTELANKSFHLGHNLEQWNPKTKKFIYKIVNKTCVIDLIQTAHYLSKAYSYFYIAGQFKHNILFIGSTPLGATLIKHAAQTSANFYYNRPWIAGTLTNWTMIQSRLILLIWVSKILNLINTSPSTFKVSSSTYSTFYRIYKQLTVKLSGLIGLVEIPEILFILDPKTEKIAFNEALKLNKIIISIIDSNINPDQVLIPIPGNDDNFKVLELTLKLLAAGYVHGAYYN</sequence>
<dbReference type="NCBIfam" id="TIGR01011">
    <property type="entry name" value="rpsB_bact"/>
    <property type="match status" value="1"/>
</dbReference>
<dbReference type="PRINTS" id="PR00395">
    <property type="entry name" value="RIBOSOMALS2"/>
</dbReference>
<comment type="similarity">
    <text evidence="1">Belongs to the universal ribosomal protein uS2 family.</text>
</comment>
<evidence type="ECO:0000256" key="1">
    <source>
        <dbReference type="ARBA" id="ARBA00006242"/>
    </source>
</evidence>
<dbReference type="GO" id="GO:0003735">
    <property type="term" value="F:structural constituent of ribosome"/>
    <property type="evidence" value="ECO:0007669"/>
    <property type="project" value="InterPro"/>
</dbReference>
<dbReference type="PANTHER" id="PTHR12534">
    <property type="entry name" value="30S RIBOSOMAL PROTEIN S2 PROKARYOTIC AND ORGANELLAR"/>
    <property type="match status" value="1"/>
</dbReference>
<proteinExistence type="inferred from homology"/>
<dbReference type="SUPFAM" id="SSF52313">
    <property type="entry name" value="Ribosomal protein S2"/>
    <property type="match status" value="1"/>
</dbReference>
<dbReference type="InterPro" id="IPR023591">
    <property type="entry name" value="Ribosomal_uS2_flav_dom_sf"/>
</dbReference>
<protein>
    <submittedName>
        <fullName evidence="2">Rps2</fullName>
    </submittedName>
</protein>
<dbReference type="AlphaFoldDB" id="A0A346KN72"/>
<dbReference type="InterPro" id="IPR005706">
    <property type="entry name" value="Ribosomal_uS2_bac/mit/plastid"/>
</dbReference>
<dbReference type="InterPro" id="IPR001865">
    <property type="entry name" value="Ribosomal_uS2"/>
</dbReference>
<dbReference type="CDD" id="cd01425">
    <property type="entry name" value="RPS2"/>
    <property type="match status" value="1"/>
</dbReference>
<dbReference type="GO" id="GO:0006412">
    <property type="term" value="P:translation"/>
    <property type="evidence" value="ECO:0007669"/>
    <property type="project" value="InterPro"/>
</dbReference>